<dbReference type="PANTHER" id="PTHR30411">
    <property type="entry name" value="CYTOPLASMIC PROTEIN"/>
    <property type="match status" value="1"/>
</dbReference>
<dbReference type="CDD" id="cd04333">
    <property type="entry name" value="ProX_deacylase"/>
    <property type="match status" value="1"/>
</dbReference>
<evidence type="ECO:0000313" key="2">
    <source>
        <dbReference type="EMBL" id="RIH93274.1"/>
    </source>
</evidence>
<name>A0A399F9F1_9DEIN</name>
<dbReference type="PANTHER" id="PTHR30411:SF1">
    <property type="entry name" value="CYTOPLASMIC PROTEIN"/>
    <property type="match status" value="1"/>
</dbReference>
<dbReference type="Pfam" id="PF04073">
    <property type="entry name" value="tRNA_edit"/>
    <property type="match status" value="1"/>
</dbReference>
<keyword evidence="2" id="KW-0456">Lyase</keyword>
<dbReference type="SUPFAM" id="SSF55826">
    <property type="entry name" value="YbaK/ProRS associated domain"/>
    <property type="match status" value="1"/>
</dbReference>
<comment type="caution">
    <text evidence="2">The sequence shown here is derived from an EMBL/GenBank/DDBJ whole genome shotgun (WGS) entry which is preliminary data.</text>
</comment>
<protein>
    <submittedName>
        <fullName evidence="2">Cys-tRNA(Pro)/Cys-tRNA(Cys) deacylase YbaK</fullName>
        <ecNumber evidence="2">4.2.-.-</ecNumber>
    </submittedName>
</protein>
<evidence type="ECO:0000259" key="1">
    <source>
        <dbReference type="Pfam" id="PF04073"/>
    </source>
</evidence>
<organism evidence="2 3">
    <name type="scientific">Meiothermus granaticius NBRC 107808</name>
    <dbReference type="NCBI Taxonomy" id="1227551"/>
    <lineage>
        <taxon>Bacteria</taxon>
        <taxon>Thermotogati</taxon>
        <taxon>Deinococcota</taxon>
        <taxon>Deinococci</taxon>
        <taxon>Thermales</taxon>
        <taxon>Thermaceae</taxon>
        <taxon>Meiothermus</taxon>
    </lineage>
</organism>
<dbReference type="Proteomes" id="UP000266178">
    <property type="component" value="Unassembled WGS sequence"/>
</dbReference>
<proteinExistence type="predicted"/>
<feature type="domain" description="YbaK/aminoacyl-tRNA synthetase-associated" evidence="1">
    <location>
        <begin position="35"/>
        <end position="154"/>
    </location>
</feature>
<keyword evidence="3" id="KW-1185">Reference proteome</keyword>
<dbReference type="InterPro" id="IPR007214">
    <property type="entry name" value="YbaK/aa-tRNA-synth-assoc-dom"/>
</dbReference>
<sequence length="163" mass="17558">MSAQPPTLSPSARKVQEVLSQRGYPHLEVREYPQSTRTAQEAAQAIGCTVGQIVKSLIFRGAQSGKPYLLLVSGLNRVNPHRLEESLGEPLEKPDAEYVRRVSGFAIGGVPPVGHAEAMEVRIDPDLLTHDRIFAAAGTPNAIFGLSPEELLKLTGGQITPVQ</sequence>
<dbReference type="GO" id="GO:0016829">
    <property type="term" value="F:lyase activity"/>
    <property type="evidence" value="ECO:0007669"/>
    <property type="project" value="UniProtKB-KW"/>
</dbReference>
<dbReference type="InterPro" id="IPR036754">
    <property type="entry name" value="YbaK/aa-tRNA-synt-asso_dom_sf"/>
</dbReference>
<evidence type="ECO:0000313" key="3">
    <source>
        <dbReference type="Proteomes" id="UP000266178"/>
    </source>
</evidence>
<dbReference type="EMBL" id="QWLB01000007">
    <property type="protein sequence ID" value="RIH93274.1"/>
    <property type="molecule type" value="Genomic_DNA"/>
</dbReference>
<accession>A0A399F9F1</accession>
<dbReference type="RefSeq" id="WP_119356240.1">
    <property type="nucleotide sequence ID" value="NZ_BJXM01000002.1"/>
</dbReference>
<dbReference type="OrthoDB" id="9798760at2"/>
<gene>
    <name evidence="2" type="primary">ybaK</name>
    <name evidence="2" type="ORF">Mgrana_00717</name>
</gene>
<dbReference type="Gene3D" id="3.90.960.10">
    <property type="entry name" value="YbaK/aminoacyl-tRNA synthetase-associated domain"/>
    <property type="match status" value="1"/>
</dbReference>
<dbReference type="EC" id="4.2.-.-" evidence="2"/>
<dbReference type="AlphaFoldDB" id="A0A399F9F1"/>
<reference evidence="2 3" key="1">
    <citation type="submission" date="2018-08" db="EMBL/GenBank/DDBJ databases">
        <title>Meiothermus granaticius genome AF-68 sequencing project.</title>
        <authorList>
            <person name="Da Costa M.S."/>
            <person name="Albuquerque L."/>
            <person name="Raposo P."/>
            <person name="Froufe H.J.C."/>
            <person name="Barroso C.S."/>
            <person name="Egas C."/>
        </authorList>
    </citation>
    <scope>NUCLEOTIDE SEQUENCE [LARGE SCALE GENOMIC DNA]</scope>
    <source>
        <strain evidence="2 3">AF-68</strain>
    </source>
</reference>
<dbReference type="GO" id="GO:0002161">
    <property type="term" value="F:aminoacyl-tRNA deacylase activity"/>
    <property type="evidence" value="ECO:0007669"/>
    <property type="project" value="InterPro"/>
</dbReference>